<sequence length="749" mass="83010">MRVGDAVDRTKQMIMEKEKIELCDGERIHCVIITADNKRICFASGKQVAVHDVHSGRREYIITETCRVVSICTRCNHPHKLLVYLMNGMRVEHDLDTNTVIECRDLHHRPLLGAFQGDRGSDIVYVVCGDEQLENISVNRLNVEDAHVKNAEKLIKNDSFKIPKINTLQQLALCDKFLAVCEGLWVRAYIFESGATKQYKFTGKEELSGVRSCFVAVKAFRDVSLVATLSFGRVLVWDNAIECWGTPSQCVHWHRLAPSVALTPQGAIVSGGVEGTIVKYAARGSRTGSTADSFLSRLGTAIDQVNISEDGSLLVVVLIDRSVVTVLLSTMAVYSRLETLQRPLTGAGRLALAIDPLMPHLVVHNGRPGCIQWINPCTMLTTAVLDVVSQNLPKVIRTEPLLLAPHTDVSAVALSKTTIITAEERVGDEIGVNVLKFWRRNAERMASIEFSIMCESSIRYARSFDAYDDLFVSIDAAGKLIVWERHVQEDELVMWVPVRSANWKGLHVSAASQICSSRLGTIHEWGDGSKKTTLVVWRLVRGRRIRELIHYDTDNKLHAVEWCAAPQQHILLACSDTEIFALDTCAVRFKWCALQRGLMLGVCPGSPIAYDDGQLIVFDGESGIEKRSLELRDKAMSVMGTCANNQSSLFIAHPKSYVSFVRQDLPSIMTNEDKLKSDSRTPFARLSDKRRVDANSSRRSAAVGRVTLEGNAALDLLKGPSHSIAPVRKIAPSFIESCLLPTLPNVGTE</sequence>
<dbReference type="GO" id="GO:2000234">
    <property type="term" value="P:positive regulation of rRNA processing"/>
    <property type="evidence" value="ECO:0007669"/>
    <property type="project" value="TreeGrafter"/>
</dbReference>
<evidence type="ECO:0000256" key="3">
    <source>
        <dbReference type="ARBA" id="ARBA00022552"/>
    </source>
</evidence>
<evidence type="ECO:0000256" key="2">
    <source>
        <dbReference type="ARBA" id="ARBA00022517"/>
    </source>
</evidence>
<dbReference type="SUPFAM" id="SSF50978">
    <property type="entry name" value="WD40 repeat-like"/>
    <property type="match status" value="2"/>
</dbReference>
<keyword evidence="4" id="KW-0853">WD repeat</keyword>
<dbReference type="InterPro" id="IPR036322">
    <property type="entry name" value="WD40_repeat_dom_sf"/>
</dbReference>
<evidence type="ECO:0000256" key="1">
    <source>
        <dbReference type="ARBA" id="ARBA00004604"/>
    </source>
</evidence>
<organism evidence="9 10">
    <name type="scientific">Toxocara canis</name>
    <name type="common">Canine roundworm</name>
    <dbReference type="NCBI Taxonomy" id="6265"/>
    <lineage>
        <taxon>Eukaryota</taxon>
        <taxon>Metazoa</taxon>
        <taxon>Ecdysozoa</taxon>
        <taxon>Nematoda</taxon>
        <taxon>Chromadorea</taxon>
        <taxon>Rhabditida</taxon>
        <taxon>Spirurina</taxon>
        <taxon>Ascaridomorpha</taxon>
        <taxon>Ascaridoidea</taxon>
        <taxon>Toxocaridae</taxon>
        <taxon>Toxocara</taxon>
    </lineage>
</organism>
<gene>
    <name evidence="8" type="ORF">TCNE_LOCUS18488</name>
</gene>
<evidence type="ECO:0000256" key="6">
    <source>
        <dbReference type="ARBA" id="ARBA00023163"/>
    </source>
</evidence>
<keyword evidence="9" id="KW-1185">Reference proteome</keyword>
<dbReference type="Proteomes" id="UP000050794">
    <property type="component" value="Unassembled WGS sequence"/>
</dbReference>
<dbReference type="WBParaSite" id="TCNE_0001849201-mRNA-1">
    <property type="protein sequence ID" value="TCNE_0001849201-mRNA-1"/>
    <property type="gene ID" value="TCNE_0001849201"/>
</dbReference>
<keyword evidence="5" id="KW-0677">Repeat</keyword>
<keyword evidence="7" id="KW-0539">Nucleus</keyword>
<name>A0A183VCL8_TOXCA</name>
<accession>A0A183VCL8</accession>
<dbReference type="EMBL" id="UYWY01025584">
    <property type="protein sequence ID" value="VDM49809.1"/>
    <property type="molecule type" value="Genomic_DNA"/>
</dbReference>
<reference evidence="10" key="1">
    <citation type="submission" date="2016-06" db="UniProtKB">
        <authorList>
            <consortium name="WormBaseParasite"/>
        </authorList>
    </citation>
    <scope>IDENTIFICATION</scope>
</reference>
<keyword evidence="6" id="KW-0804">Transcription</keyword>
<comment type="subcellular location">
    <subcellularLocation>
        <location evidence="1">Nucleus</location>
        <location evidence="1">Nucleolus</location>
    </subcellularLocation>
</comment>
<evidence type="ECO:0000256" key="7">
    <source>
        <dbReference type="ARBA" id="ARBA00023242"/>
    </source>
</evidence>
<keyword evidence="2" id="KW-0690">Ribosome biogenesis</keyword>
<evidence type="ECO:0000256" key="4">
    <source>
        <dbReference type="ARBA" id="ARBA00022574"/>
    </source>
</evidence>
<dbReference type="AlphaFoldDB" id="A0A183VCL8"/>
<evidence type="ECO:0000313" key="10">
    <source>
        <dbReference type="WBParaSite" id="TCNE_0001849201-mRNA-1"/>
    </source>
</evidence>
<dbReference type="InterPro" id="IPR053826">
    <property type="entry name" value="WDR75"/>
</dbReference>
<keyword evidence="3" id="KW-0698">rRNA processing</keyword>
<dbReference type="GO" id="GO:0006364">
    <property type="term" value="P:rRNA processing"/>
    <property type="evidence" value="ECO:0007669"/>
    <property type="project" value="UniProtKB-KW"/>
</dbReference>
<dbReference type="PANTHER" id="PTHR44215">
    <property type="entry name" value="WD REPEAT-CONTAINING PROTEIN 75"/>
    <property type="match status" value="1"/>
</dbReference>
<dbReference type="GO" id="GO:0045943">
    <property type="term" value="P:positive regulation of transcription by RNA polymerase I"/>
    <property type="evidence" value="ECO:0007669"/>
    <property type="project" value="InterPro"/>
</dbReference>
<protein>
    <submittedName>
        <fullName evidence="10">WD repeat-containing protein 75</fullName>
    </submittedName>
</protein>
<reference evidence="8 9" key="2">
    <citation type="submission" date="2018-11" db="EMBL/GenBank/DDBJ databases">
        <authorList>
            <consortium name="Pathogen Informatics"/>
        </authorList>
    </citation>
    <scope>NUCLEOTIDE SEQUENCE [LARGE SCALE GENOMIC DNA]</scope>
</reference>
<dbReference type="GO" id="GO:0032040">
    <property type="term" value="C:small-subunit processome"/>
    <property type="evidence" value="ECO:0007669"/>
    <property type="project" value="InterPro"/>
</dbReference>
<evidence type="ECO:0000313" key="8">
    <source>
        <dbReference type="EMBL" id="VDM49809.1"/>
    </source>
</evidence>
<evidence type="ECO:0000313" key="9">
    <source>
        <dbReference type="Proteomes" id="UP000050794"/>
    </source>
</evidence>
<dbReference type="GO" id="GO:0003723">
    <property type="term" value="F:RNA binding"/>
    <property type="evidence" value="ECO:0007669"/>
    <property type="project" value="InterPro"/>
</dbReference>
<dbReference type="PANTHER" id="PTHR44215:SF1">
    <property type="entry name" value="WD REPEAT-CONTAINING PROTEIN 75"/>
    <property type="match status" value="1"/>
</dbReference>
<proteinExistence type="predicted"/>
<evidence type="ECO:0000256" key="5">
    <source>
        <dbReference type="ARBA" id="ARBA00022737"/>
    </source>
</evidence>